<dbReference type="GO" id="GO:0004190">
    <property type="term" value="F:aspartic-type endopeptidase activity"/>
    <property type="evidence" value="ECO:0007669"/>
    <property type="project" value="InterPro"/>
</dbReference>
<organism evidence="7 8">
    <name type="scientific">Erythranthe guttata</name>
    <name type="common">Yellow monkey flower</name>
    <name type="synonym">Mimulus guttatus</name>
    <dbReference type="NCBI Taxonomy" id="4155"/>
    <lineage>
        <taxon>Eukaryota</taxon>
        <taxon>Viridiplantae</taxon>
        <taxon>Streptophyta</taxon>
        <taxon>Embryophyta</taxon>
        <taxon>Tracheophyta</taxon>
        <taxon>Spermatophyta</taxon>
        <taxon>Magnoliopsida</taxon>
        <taxon>eudicotyledons</taxon>
        <taxon>Gunneridae</taxon>
        <taxon>Pentapetalae</taxon>
        <taxon>asterids</taxon>
        <taxon>lamiids</taxon>
        <taxon>Lamiales</taxon>
        <taxon>Phrymaceae</taxon>
        <taxon>Erythranthe</taxon>
    </lineage>
</organism>
<reference evidence="7 8" key="1">
    <citation type="journal article" date="2013" name="Proc. Natl. Acad. Sci. U.S.A.">
        <title>Fine-scale variation in meiotic recombination in Mimulus inferred from population shotgun sequencing.</title>
        <authorList>
            <person name="Hellsten U."/>
            <person name="Wright K.M."/>
            <person name="Jenkins J."/>
            <person name="Shu S."/>
            <person name="Yuan Y."/>
            <person name="Wessler S.R."/>
            <person name="Schmutz J."/>
            <person name="Willis J.H."/>
            <person name="Rokhsar D.S."/>
        </authorList>
    </citation>
    <scope>NUCLEOTIDE SEQUENCE [LARGE SCALE GENOMIC DNA]</scope>
    <source>
        <strain evidence="8">cv. DUN x IM62</strain>
    </source>
</reference>
<dbReference type="Pfam" id="PF14543">
    <property type="entry name" value="TAXi_N"/>
    <property type="match status" value="1"/>
</dbReference>
<dbReference type="Gene3D" id="2.40.70.10">
    <property type="entry name" value="Acid Proteases"/>
    <property type="match status" value="2"/>
</dbReference>
<dbReference type="PANTHER" id="PTHR47965">
    <property type="entry name" value="ASPARTYL PROTEASE-RELATED"/>
    <property type="match status" value="1"/>
</dbReference>
<dbReference type="InterPro" id="IPR033121">
    <property type="entry name" value="PEPTIDASE_A1"/>
</dbReference>
<gene>
    <name evidence="7" type="ORF">MIMGU_mgv1a006692mg</name>
</gene>
<protein>
    <recommendedName>
        <fullName evidence="6">Peptidase A1 domain-containing protein</fullName>
    </recommendedName>
</protein>
<comment type="similarity">
    <text evidence="2">Belongs to the peptidase A1 family.</text>
</comment>
<evidence type="ECO:0000256" key="5">
    <source>
        <dbReference type="SAM" id="SignalP"/>
    </source>
</evidence>
<name>A0A022Q282_ERYGU</name>
<proteinExistence type="inferred from homology"/>
<evidence type="ECO:0000313" key="8">
    <source>
        <dbReference type="Proteomes" id="UP000030748"/>
    </source>
</evidence>
<keyword evidence="3" id="KW-0964">Secreted</keyword>
<sequence length="435" mass="46754">MATSIVSIVIFSLFIFSSSSNAKSSRKPEAFTFPIKKDDSTNQYYTNIQIGSNSTKFSVVIDLGGKLLYFNSINYSTASYRPVLCGTPQCSISSGGGCMFCVFSPPDTPCTNNTCTDYALNPFSGTRGCSPLGQDSLLVRYARGAHRYYTTVDNFPFQFSDPVLREGLAGPAAGLIGLGRTRISLPAQIASAFGVRQRFALCLPPAGGDGNLIVGETTYSNPLEGISKSSLFTTPLIRNRVSTFGNEVIGNLTHEYFIDVKSVRVGSKTLSLNKTLLSINKKDGSGGTSIRTVRAYTGLHRSIYMALIDEFVKAAASQNIKRVASVAPFGACFGSKTVTSSKTGPQVPTIDFVLHKKSVYWRFYGANSMVRVSDEVICLAFVEGATNLVGPTTSIEVGGYQMENYLLEFDVASSKLGFSSSLLLHDTSCSKFGAS</sequence>
<feature type="domain" description="Peptidase A1" evidence="6">
    <location>
        <begin position="44"/>
        <end position="419"/>
    </location>
</feature>
<dbReference type="OrthoDB" id="1882431at2759"/>
<comment type="subcellular location">
    <subcellularLocation>
        <location evidence="1">Secreted</location>
        <location evidence="1">Extracellular space</location>
    </subcellularLocation>
</comment>
<dbReference type="Pfam" id="PF14541">
    <property type="entry name" value="TAXi_C"/>
    <property type="match status" value="1"/>
</dbReference>
<evidence type="ECO:0000313" key="7">
    <source>
        <dbReference type="EMBL" id="EYU20615.1"/>
    </source>
</evidence>
<dbReference type="STRING" id="4155.A0A022Q282"/>
<dbReference type="KEGG" id="egt:105976903"/>
<feature type="chain" id="PRO_5001503788" description="Peptidase A1 domain-containing protein" evidence="5">
    <location>
        <begin position="23"/>
        <end position="435"/>
    </location>
</feature>
<dbReference type="AlphaFoldDB" id="A0A022Q282"/>
<feature type="signal peptide" evidence="5">
    <location>
        <begin position="1"/>
        <end position="22"/>
    </location>
</feature>
<dbReference type="InterPro" id="IPR032799">
    <property type="entry name" value="TAXi_C"/>
</dbReference>
<dbReference type="eggNOG" id="KOG1339">
    <property type="taxonomic scope" value="Eukaryota"/>
</dbReference>
<dbReference type="Proteomes" id="UP000030748">
    <property type="component" value="Unassembled WGS sequence"/>
</dbReference>
<dbReference type="InterPro" id="IPR001461">
    <property type="entry name" value="Aspartic_peptidase_A1"/>
</dbReference>
<evidence type="ECO:0000256" key="1">
    <source>
        <dbReference type="ARBA" id="ARBA00004239"/>
    </source>
</evidence>
<dbReference type="OMA" id="ENLWYEC"/>
<keyword evidence="8" id="KW-1185">Reference proteome</keyword>
<accession>A0A022Q282</accession>
<dbReference type="SUPFAM" id="SSF50630">
    <property type="entry name" value="Acid proteases"/>
    <property type="match status" value="1"/>
</dbReference>
<dbReference type="PhylomeDB" id="A0A022Q282"/>
<evidence type="ECO:0000256" key="3">
    <source>
        <dbReference type="ARBA" id="ARBA00022525"/>
    </source>
</evidence>
<evidence type="ECO:0000256" key="4">
    <source>
        <dbReference type="ARBA" id="ARBA00022729"/>
    </source>
</evidence>
<dbReference type="GO" id="GO:0005576">
    <property type="term" value="C:extracellular region"/>
    <property type="evidence" value="ECO:0007669"/>
    <property type="project" value="UniProtKB-SubCell"/>
</dbReference>
<keyword evidence="4 5" id="KW-0732">Signal</keyword>
<dbReference type="GO" id="GO:0006508">
    <property type="term" value="P:proteolysis"/>
    <property type="evidence" value="ECO:0007669"/>
    <property type="project" value="InterPro"/>
</dbReference>
<evidence type="ECO:0000256" key="2">
    <source>
        <dbReference type="ARBA" id="ARBA00007447"/>
    </source>
</evidence>
<dbReference type="PROSITE" id="PS51767">
    <property type="entry name" value="PEPTIDASE_A1"/>
    <property type="match status" value="1"/>
</dbReference>
<dbReference type="PANTHER" id="PTHR47965:SF68">
    <property type="entry name" value="BASIC 7S GLOBULIN-LIKE"/>
    <property type="match status" value="1"/>
</dbReference>
<dbReference type="InterPro" id="IPR032861">
    <property type="entry name" value="TAXi_N"/>
</dbReference>
<dbReference type="InterPro" id="IPR021109">
    <property type="entry name" value="Peptidase_aspartic_dom_sf"/>
</dbReference>
<dbReference type="EMBL" id="KI632264">
    <property type="protein sequence ID" value="EYU20615.1"/>
    <property type="molecule type" value="Genomic_DNA"/>
</dbReference>
<dbReference type="FunFam" id="2.40.70.10:FF:000041">
    <property type="entry name" value="Basic 7S globulin"/>
    <property type="match status" value="1"/>
</dbReference>
<evidence type="ECO:0000259" key="6">
    <source>
        <dbReference type="PROSITE" id="PS51767"/>
    </source>
</evidence>